<reference evidence="2 3" key="1">
    <citation type="submission" date="2017-01" db="EMBL/GenBank/DDBJ databases">
        <authorList>
            <person name="Varghese N."/>
            <person name="Submissions S."/>
        </authorList>
    </citation>
    <scope>NUCLEOTIDE SEQUENCE [LARGE SCALE GENOMIC DNA]</scope>
    <source>
        <strain evidence="2 3">ATCC 700171</strain>
    </source>
</reference>
<dbReference type="RefSeq" id="WP_149765582.1">
    <property type="nucleotide sequence ID" value="NZ_FTMK01000010.1"/>
</dbReference>
<dbReference type="InterPro" id="IPR005939">
    <property type="entry name" value="BLH_phosphatase-like"/>
</dbReference>
<dbReference type="NCBIfam" id="TIGR01244">
    <property type="entry name" value="TIGR01244 family sulfur transferase"/>
    <property type="match status" value="1"/>
</dbReference>
<dbReference type="Gene3D" id="3.90.190.10">
    <property type="entry name" value="Protein tyrosine phosphatase superfamily"/>
    <property type="match status" value="1"/>
</dbReference>
<sequence>MWPFGPRRRPRFRRIDDRFSATGQIRPEDLPAVAEAGFRVLVCIRRDGEDRGQPQFAAIAAEARRHGLTARHLPSSVPPTPGQLAALRRILAEADGPVLGWCRSGARVRAMYALACRGPVSGRA</sequence>
<dbReference type="AlphaFoldDB" id="A0A1N6TZG2"/>
<accession>A0A1N6TZG2</accession>
<gene>
    <name evidence="2" type="ORF">SAMN05421641_11014</name>
</gene>
<dbReference type="InterPro" id="IPR029021">
    <property type="entry name" value="Prot-tyrosine_phosphatase-like"/>
</dbReference>
<proteinExistence type="predicted"/>
<name>A0A1N6TZG2_9RHOB</name>
<dbReference type="GO" id="GO:0016787">
    <property type="term" value="F:hydrolase activity"/>
    <property type="evidence" value="ECO:0007669"/>
    <property type="project" value="InterPro"/>
</dbReference>
<evidence type="ECO:0000313" key="3">
    <source>
        <dbReference type="Proteomes" id="UP000323956"/>
    </source>
</evidence>
<dbReference type="OrthoDB" id="9805710at2"/>
<dbReference type="Proteomes" id="UP000323956">
    <property type="component" value="Unassembled WGS sequence"/>
</dbReference>
<dbReference type="EMBL" id="FTMK01000010">
    <property type="protein sequence ID" value="SIQ58677.1"/>
    <property type="molecule type" value="Genomic_DNA"/>
</dbReference>
<evidence type="ECO:0000313" key="2">
    <source>
        <dbReference type="EMBL" id="SIQ58677.1"/>
    </source>
</evidence>
<evidence type="ECO:0000259" key="1">
    <source>
        <dbReference type="Pfam" id="PF04273"/>
    </source>
</evidence>
<dbReference type="SUPFAM" id="SSF52799">
    <property type="entry name" value="(Phosphotyrosine protein) phosphatases II"/>
    <property type="match status" value="1"/>
</dbReference>
<feature type="domain" description="Beta-lactamase hydrolase-like protein phosphatase-like" evidence="1">
    <location>
        <begin position="12"/>
        <end position="115"/>
    </location>
</feature>
<dbReference type="Pfam" id="PF04273">
    <property type="entry name" value="BLH_phosphatase"/>
    <property type="match status" value="1"/>
</dbReference>
<organism evidence="2 3">
    <name type="scientific">Paracoccus thiocyanatus</name>
    <dbReference type="NCBI Taxonomy" id="34006"/>
    <lineage>
        <taxon>Bacteria</taxon>
        <taxon>Pseudomonadati</taxon>
        <taxon>Pseudomonadota</taxon>
        <taxon>Alphaproteobacteria</taxon>
        <taxon>Rhodobacterales</taxon>
        <taxon>Paracoccaceae</taxon>
        <taxon>Paracoccus</taxon>
    </lineage>
</organism>
<protein>
    <submittedName>
        <fullName evidence="2">TIGR01244 family protein</fullName>
    </submittedName>
</protein>